<feature type="binding site" evidence="16">
    <location>
        <position position="90"/>
    </location>
    <ligand>
        <name>Zn(2+)</name>
        <dbReference type="ChEBI" id="CHEBI:29105"/>
        <note>catalytic</note>
    </ligand>
</feature>
<comment type="catalytic activity">
    <reaction evidence="13">
        <text>5-amino-6-(5-phospho-D-ribitylamino)uracil + NADP(+) = 5-amino-6-(5-phospho-D-ribosylamino)uracil + NADPH + H(+)</text>
        <dbReference type="Rhea" id="RHEA:17845"/>
        <dbReference type="ChEBI" id="CHEBI:15378"/>
        <dbReference type="ChEBI" id="CHEBI:57783"/>
        <dbReference type="ChEBI" id="CHEBI:58349"/>
        <dbReference type="ChEBI" id="CHEBI:58421"/>
        <dbReference type="ChEBI" id="CHEBI:58453"/>
        <dbReference type="EC" id="1.1.1.193"/>
    </reaction>
</comment>
<dbReference type="GO" id="GO:0008835">
    <property type="term" value="F:diaminohydroxyphosphoribosylaminopyrimidine deaminase activity"/>
    <property type="evidence" value="ECO:0007669"/>
    <property type="project" value="UniProtKB-EC"/>
</dbReference>
<feature type="active site" description="Proton donor" evidence="14">
    <location>
        <position position="58"/>
    </location>
</feature>
<dbReference type="EMBL" id="AMWJ02000007">
    <property type="protein sequence ID" value="NNJ19209.1"/>
    <property type="molecule type" value="Genomic_DNA"/>
</dbReference>
<dbReference type="InterPro" id="IPR050765">
    <property type="entry name" value="Riboflavin_Biosynth_HTPR"/>
</dbReference>
<keyword evidence="11 13" id="KW-0560">Oxidoreductase</keyword>
<dbReference type="PIRSF" id="PIRSF006769">
    <property type="entry name" value="RibD"/>
    <property type="match status" value="1"/>
</dbReference>
<keyword evidence="7 13" id="KW-0479">Metal-binding</keyword>
<feature type="binding site" evidence="16">
    <location>
        <position position="56"/>
    </location>
    <ligand>
        <name>Zn(2+)</name>
        <dbReference type="ChEBI" id="CHEBI:29105"/>
        <note>catalytic</note>
    </ligand>
</feature>
<dbReference type="Gene3D" id="3.40.140.10">
    <property type="entry name" value="Cytidine Deaminase, domain 2"/>
    <property type="match status" value="1"/>
</dbReference>
<evidence type="ECO:0000256" key="14">
    <source>
        <dbReference type="PIRSR" id="PIRSR006769-1"/>
    </source>
</evidence>
<dbReference type="GO" id="GO:0009231">
    <property type="term" value="P:riboflavin biosynthetic process"/>
    <property type="evidence" value="ECO:0007669"/>
    <property type="project" value="UniProtKB-UniPathway"/>
</dbReference>
<evidence type="ECO:0000256" key="1">
    <source>
        <dbReference type="ARBA" id="ARBA00002151"/>
    </source>
</evidence>
<evidence type="ECO:0000256" key="3">
    <source>
        <dbReference type="ARBA" id="ARBA00004910"/>
    </source>
</evidence>
<comment type="pathway">
    <text evidence="2 13">Cofactor biosynthesis; riboflavin biosynthesis; 5-amino-6-(D-ribitylamino)uracil from GTP: step 2/4.</text>
</comment>
<dbReference type="InterPro" id="IPR004794">
    <property type="entry name" value="Eubact_RibD"/>
</dbReference>
<dbReference type="SUPFAM" id="SSF53927">
    <property type="entry name" value="Cytidine deaminase-like"/>
    <property type="match status" value="1"/>
</dbReference>
<dbReference type="RefSeq" id="WP_009397444.1">
    <property type="nucleotide sequence ID" value="NZ_AMWJ02000007.1"/>
</dbReference>
<comment type="similarity">
    <text evidence="5 13">In the C-terminal section; belongs to the HTP reductase family.</text>
</comment>
<keyword evidence="8 13" id="KW-0378">Hydrolase</keyword>
<keyword evidence="10 13" id="KW-0521">NADP</keyword>
<dbReference type="EC" id="1.1.1.193" evidence="13"/>
<evidence type="ECO:0000256" key="9">
    <source>
        <dbReference type="ARBA" id="ARBA00022833"/>
    </source>
</evidence>
<comment type="caution">
    <text evidence="17">The sequence shown here is derived from an EMBL/GenBank/DDBJ whole genome shotgun (WGS) entry which is preliminary data.</text>
</comment>
<dbReference type="GO" id="GO:0008270">
    <property type="term" value="F:zinc ion binding"/>
    <property type="evidence" value="ECO:0007669"/>
    <property type="project" value="InterPro"/>
</dbReference>
<feature type="binding site" evidence="15">
    <location>
        <position position="160"/>
    </location>
    <ligand>
        <name>NADP(+)</name>
        <dbReference type="ChEBI" id="CHEBI:58349"/>
    </ligand>
</feature>
<feature type="binding site" evidence="16">
    <location>
        <position position="81"/>
    </location>
    <ligand>
        <name>Zn(2+)</name>
        <dbReference type="ChEBI" id="CHEBI:29105"/>
        <note>catalytic</note>
    </ligand>
</feature>
<reference evidence="17 18" key="1">
    <citation type="journal article" date="2013" name="Genome Announc.">
        <title>Genome Sequence of Naphthalene-Degrading Soil Bacterium Pseudomonas putida CSV86.</title>
        <authorList>
            <person name="Phale P.S."/>
            <person name="Paliwal V."/>
            <person name="Raju S.C."/>
            <person name="Modak A."/>
            <person name="Purohit H.J."/>
        </authorList>
    </citation>
    <scope>NUCLEOTIDE SEQUENCE [LARGE SCALE GENOMIC DNA]</scope>
    <source>
        <strain evidence="17 18">CSV86</strain>
    </source>
</reference>
<dbReference type="Gene3D" id="3.40.430.10">
    <property type="entry name" value="Dihydrofolate Reductase, subunit A"/>
    <property type="match status" value="1"/>
</dbReference>
<dbReference type="SUPFAM" id="SSF53597">
    <property type="entry name" value="Dihydrofolate reductase-like"/>
    <property type="match status" value="1"/>
</dbReference>
<evidence type="ECO:0000256" key="4">
    <source>
        <dbReference type="ARBA" id="ARBA00005259"/>
    </source>
</evidence>
<accession>L1M3L9</accession>
<proteinExistence type="inferred from homology"/>
<feature type="binding site" evidence="15">
    <location>
        <position position="176"/>
    </location>
    <ligand>
        <name>NADP(+)</name>
        <dbReference type="ChEBI" id="CHEBI:58349"/>
    </ligand>
</feature>
<dbReference type="GO" id="GO:0008703">
    <property type="term" value="F:5-amino-6-(5-phosphoribosylamino)uracil reductase activity"/>
    <property type="evidence" value="ECO:0007669"/>
    <property type="project" value="UniProtKB-EC"/>
</dbReference>
<dbReference type="UniPathway" id="UPA00275">
    <property type="reaction ID" value="UER00401"/>
</dbReference>
<feature type="binding site" evidence="15">
    <location>
        <position position="304"/>
    </location>
    <ligand>
        <name>substrate</name>
    </ligand>
</feature>
<evidence type="ECO:0000256" key="11">
    <source>
        <dbReference type="ARBA" id="ARBA00023002"/>
    </source>
</evidence>
<evidence type="ECO:0000256" key="12">
    <source>
        <dbReference type="ARBA" id="ARBA00023268"/>
    </source>
</evidence>
<keyword evidence="12" id="KW-0511">Multifunctional enzyme</keyword>
<dbReference type="InterPro" id="IPR002125">
    <property type="entry name" value="CMP_dCMP_dom"/>
</dbReference>
<evidence type="ECO:0000256" key="16">
    <source>
        <dbReference type="PIRSR" id="PIRSR006769-3"/>
    </source>
</evidence>
<evidence type="ECO:0000256" key="10">
    <source>
        <dbReference type="ARBA" id="ARBA00022857"/>
    </source>
</evidence>
<protein>
    <recommendedName>
        <fullName evidence="13">Riboflavin biosynthesis protein RibD</fullName>
    </recommendedName>
    <domain>
        <recommendedName>
            <fullName evidence="13">Diaminohydroxyphosphoribosylaminopyrimidine deaminase</fullName>
            <shortName evidence="13">DRAP deaminase</shortName>
            <ecNumber evidence="13">3.5.4.26</ecNumber>
        </recommendedName>
        <alternativeName>
            <fullName evidence="13">Riboflavin-specific deaminase</fullName>
        </alternativeName>
    </domain>
    <domain>
        <recommendedName>
            <fullName evidence="13">5-amino-6-(5-phosphoribosylamino)uracil reductase</fullName>
            <ecNumber evidence="13">1.1.1.193</ecNumber>
        </recommendedName>
        <alternativeName>
            <fullName evidence="13">HTP reductase</fullName>
        </alternativeName>
    </domain>
</protein>
<comment type="cofactor">
    <cofactor evidence="13 16">
        <name>Zn(2+)</name>
        <dbReference type="ChEBI" id="CHEBI:29105"/>
    </cofactor>
    <text evidence="13 16">Binds 1 zinc ion.</text>
</comment>
<evidence type="ECO:0000256" key="5">
    <source>
        <dbReference type="ARBA" id="ARBA00007417"/>
    </source>
</evidence>
<dbReference type="EC" id="3.5.4.26" evidence="13"/>
<feature type="binding site" evidence="15">
    <location>
        <position position="213"/>
    </location>
    <ligand>
        <name>substrate</name>
    </ligand>
</feature>
<keyword evidence="6 13" id="KW-0686">Riboflavin biosynthesis</keyword>
<dbReference type="InterPro" id="IPR011549">
    <property type="entry name" value="RibD_C"/>
</dbReference>
<dbReference type="CDD" id="cd01284">
    <property type="entry name" value="Riboflavin_deaminase-reductase"/>
    <property type="match status" value="1"/>
</dbReference>
<dbReference type="PROSITE" id="PS51747">
    <property type="entry name" value="CYT_DCMP_DEAMINASES_2"/>
    <property type="match status" value="1"/>
</dbReference>
<dbReference type="NCBIfam" id="TIGR00326">
    <property type="entry name" value="eubact_ribD"/>
    <property type="match status" value="1"/>
</dbReference>
<dbReference type="AlphaFoldDB" id="L1M3L9"/>
<evidence type="ECO:0000256" key="8">
    <source>
        <dbReference type="ARBA" id="ARBA00022801"/>
    </source>
</evidence>
<evidence type="ECO:0000256" key="7">
    <source>
        <dbReference type="ARBA" id="ARBA00022723"/>
    </source>
</evidence>
<dbReference type="InterPro" id="IPR016193">
    <property type="entry name" value="Cytidine_deaminase-like"/>
</dbReference>
<feature type="binding site" evidence="15">
    <location>
        <position position="190"/>
    </location>
    <ligand>
        <name>substrate</name>
    </ligand>
</feature>
<dbReference type="eggNOG" id="COG1985">
    <property type="taxonomic scope" value="Bacteria"/>
</dbReference>
<organism evidence="17 18">
    <name type="scientific">Pseudomonas bharatica CSV86</name>
    <dbReference type="NCBI Taxonomy" id="1005395"/>
    <lineage>
        <taxon>Bacteria</taxon>
        <taxon>Pseudomonadati</taxon>
        <taxon>Pseudomonadota</taxon>
        <taxon>Gammaproteobacteria</taxon>
        <taxon>Pseudomonadales</taxon>
        <taxon>Pseudomonadaceae</taxon>
        <taxon>Pseudomonas</taxon>
        <taxon>Pseudomonas bharatica</taxon>
    </lineage>
</organism>
<keyword evidence="18" id="KW-1185">Reference proteome</keyword>
<dbReference type="Proteomes" id="UP000010448">
    <property type="component" value="Unassembled WGS sequence"/>
</dbReference>
<comment type="catalytic activity">
    <reaction evidence="13">
        <text>2,5-diamino-6-hydroxy-4-(5-phosphoribosylamino)-pyrimidine + H2O + H(+) = 5-amino-6-(5-phospho-D-ribosylamino)uracil + NH4(+)</text>
        <dbReference type="Rhea" id="RHEA:21868"/>
        <dbReference type="ChEBI" id="CHEBI:15377"/>
        <dbReference type="ChEBI" id="CHEBI:15378"/>
        <dbReference type="ChEBI" id="CHEBI:28938"/>
        <dbReference type="ChEBI" id="CHEBI:58453"/>
        <dbReference type="ChEBI" id="CHEBI:58614"/>
        <dbReference type="EC" id="3.5.4.26"/>
    </reaction>
</comment>
<evidence type="ECO:0000313" key="17">
    <source>
        <dbReference type="EMBL" id="NNJ19209.1"/>
    </source>
</evidence>
<dbReference type="InterPro" id="IPR002734">
    <property type="entry name" value="RibDG_C"/>
</dbReference>
<dbReference type="Pfam" id="PF00383">
    <property type="entry name" value="dCMP_cyt_deam_1"/>
    <property type="match status" value="1"/>
</dbReference>
<dbReference type="PANTHER" id="PTHR38011">
    <property type="entry name" value="DIHYDROFOLATE REDUCTASE FAMILY PROTEIN (AFU_ORTHOLOGUE AFUA_8G06820)"/>
    <property type="match status" value="1"/>
</dbReference>
<dbReference type="PROSITE" id="PS00903">
    <property type="entry name" value="CYT_DCMP_DEAMINASES_1"/>
    <property type="match status" value="1"/>
</dbReference>
<dbReference type="FunFam" id="3.40.140.10:FF:000025">
    <property type="entry name" value="Riboflavin biosynthesis protein RibD"/>
    <property type="match status" value="1"/>
</dbReference>
<keyword evidence="9 13" id="KW-0862">Zinc</keyword>
<comment type="pathway">
    <text evidence="3 13">Cofactor biosynthesis; riboflavin biosynthesis; 5-amino-6-(D-ribitylamino)uracil from GTP: step 3/4.</text>
</comment>
<dbReference type="GO" id="GO:0050661">
    <property type="term" value="F:NADP binding"/>
    <property type="evidence" value="ECO:0007669"/>
    <property type="project" value="InterPro"/>
</dbReference>
<dbReference type="NCBIfam" id="TIGR00227">
    <property type="entry name" value="ribD_Cterm"/>
    <property type="match status" value="1"/>
</dbReference>
<dbReference type="Pfam" id="PF01872">
    <property type="entry name" value="RibD_C"/>
    <property type="match status" value="1"/>
</dbReference>
<evidence type="ECO:0000256" key="15">
    <source>
        <dbReference type="PIRSR" id="PIRSR006769-2"/>
    </source>
</evidence>
<feature type="binding site" evidence="15">
    <location>
        <position position="206"/>
    </location>
    <ligand>
        <name>substrate</name>
    </ligand>
</feature>
<evidence type="ECO:0000256" key="6">
    <source>
        <dbReference type="ARBA" id="ARBA00022619"/>
    </source>
</evidence>
<name>L1M3L9_9PSED</name>
<gene>
    <name evidence="17" type="primary">ribD</name>
    <name evidence="17" type="ORF">CSV86_031000</name>
</gene>
<comment type="function">
    <text evidence="1 13">Converts 2,5-diamino-6-(ribosylamino)-4(3h)-pyrimidinone 5'-phosphate into 5-amino-6-(ribosylamino)-2,4(1h,3h)-pyrimidinedione 5'-phosphate.</text>
</comment>
<dbReference type="InterPro" id="IPR024072">
    <property type="entry name" value="DHFR-like_dom_sf"/>
</dbReference>
<comment type="similarity">
    <text evidence="4 13">In the N-terminal section; belongs to the cytidine and deoxycytidylate deaminase family.</text>
</comment>
<sequence length="376" mass="40124">MSTERAVLDAHYMARALELARKGLYSTHPNPRVGCVIVRDGRIVGEGWHVRAGEPHAEVHALREAGELARGACAYVTLEPCSHHGRTPPCAEALVNAGVSRVVAAMQDPNPQVAGNGLKRLADAGIEVASGVLEAEARALNPGFLKRMEHRLPFVRVKLAMSLDGRTAMASGESQWITGPAARSAVQRLRARSSVVLTSAASVIADNARMTVRGDELGLDPETTALALARPPLRVLIDGRLRLPLDAPFFQAGAALVVTAAEDDPRYAAAGHQLLRIPGENGQVDLRQLLVELARRDINEVLVEAGPGLAGAFARLGLIDEYQLFIAGRFLGSTARPLLDWPLARMSEAPALKIIEMRAVGDDWRVTAVPAPAPGV</sequence>
<dbReference type="InterPro" id="IPR016192">
    <property type="entry name" value="APOBEC/CMP_deaminase_Zn-bd"/>
</dbReference>
<dbReference type="PANTHER" id="PTHR38011:SF7">
    <property type="entry name" value="2,5-DIAMINO-6-RIBOSYLAMINO-4(3H)-PYRIMIDINONE 5'-PHOSPHATE REDUCTASE"/>
    <property type="match status" value="1"/>
</dbReference>
<feature type="binding site" evidence="15">
    <location>
        <position position="174"/>
    </location>
    <ligand>
        <name>substrate</name>
    </ligand>
</feature>
<dbReference type="eggNOG" id="COG0117">
    <property type="taxonomic scope" value="Bacteria"/>
</dbReference>
<evidence type="ECO:0000256" key="13">
    <source>
        <dbReference type="PIRNR" id="PIRNR006769"/>
    </source>
</evidence>
<evidence type="ECO:0000313" key="18">
    <source>
        <dbReference type="Proteomes" id="UP000010448"/>
    </source>
</evidence>
<dbReference type="OrthoDB" id="9800865at2"/>
<evidence type="ECO:0000256" key="2">
    <source>
        <dbReference type="ARBA" id="ARBA00004882"/>
    </source>
</evidence>
<feature type="binding site" evidence="15">
    <location>
        <begin position="306"/>
        <end position="312"/>
    </location>
    <ligand>
        <name>NADP(+)</name>
        <dbReference type="ChEBI" id="CHEBI:58349"/>
    </ligand>
</feature>